<gene>
    <name evidence="1" type="ORF">ACFQ2K_08785</name>
</gene>
<proteinExistence type="predicted"/>
<dbReference type="Proteomes" id="UP001596915">
    <property type="component" value="Unassembled WGS sequence"/>
</dbReference>
<organism evidence="1 2">
    <name type="scientific">Streptomyces sanglieri</name>
    <dbReference type="NCBI Taxonomy" id="193460"/>
    <lineage>
        <taxon>Bacteria</taxon>
        <taxon>Bacillati</taxon>
        <taxon>Actinomycetota</taxon>
        <taxon>Actinomycetes</taxon>
        <taxon>Kitasatosporales</taxon>
        <taxon>Streptomycetaceae</taxon>
        <taxon>Streptomyces</taxon>
    </lineage>
</organism>
<evidence type="ECO:0000313" key="1">
    <source>
        <dbReference type="EMBL" id="MFD0622900.1"/>
    </source>
</evidence>
<name>A0ABW2WN41_9ACTN</name>
<evidence type="ECO:0000313" key="2">
    <source>
        <dbReference type="Proteomes" id="UP001596915"/>
    </source>
</evidence>
<protein>
    <submittedName>
        <fullName evidence="1">Uncharacterized protein</fullName>
    </submittedName>
</protein>
<comment type="caution">
    <text evidence="1">The sequence shown here is derived from an EMBL/GenBank/DDBJ whole genome shotgun (WGS) entry which is preliminary data.</text>
</comment>
<sequence>MHSAQTILVRPSFQLFVLKECFVLVGVFGNWRDVSRLGRPVSACEDPPVECDVCGRSMWRWPVPPTAWEEGIWSCSWCHAATHVGGGWFEISRPPYLPMEMRWERAVADGLPAGVSHAFGIFDKTLCGIQGTGMSPSDHRWLPERENACGACREAAGVIDDRWPQAMRGEGARVSAARGL</sequence>
<reference evidence="2" key="1">
    <citation type="journal article" date="2019" name="Int. J. Syst. Evol. Microbiol.">
        <title>The Global Catalogue of Microorganisms (GCM) 10K type strain sequencing project: providing services to taxonomists for standard genome sequencing and annotation.</title>
        <authorList>
            <consortium name="The Broad Institute Genomics Platform"/>
            <consortium name="The Broad Institute Genome Sequencing Center for Infectious Disease"/>
            <person name="Wu L."/>
            <person name="Ma J."/>
        </authorList>
    </citation>
    <scope>NUCLEOTIDE SEQUENCE [LARGE SCALE GENOMIC DNA]</scope>
    <source>
        <strain evidence="2">JCM 12607</strain>
    </source>
</reference>
<dbReference type="EMBL" id="JBHTGL010000008">
    <property type="protein sequence ID" value="MFD0622900.1"/>
    <property type="molecule type" value="Genomic_DNA"/>
</dbReference>
<keyword evidence="2" id="KW-1185">Reference proteome</keyword>
<accession>A0ABW2WN41</accession>